<proteinExistence type="predicted"/>
<dbReference type="EMBL" id="NFLJ01000009">
    <property type="protein sequence ID" value="OUQ35269.1"/>
    <property type="molecule type" value="Genomic_DNA"/>
</dbReference>
<dbReference type="OrthoDB" id="9815492at2"/>
<protein>
    <recommendedName>
        <fullName evidence="4">Cell division protein DivIVA</fullName>
    </recommendedName>
</protein>
<keyword evidence="1" id="KW-0175">Coiled coil</keyword>
<gene>
    <name evidence="2" type="ORF">B5E75_04385</name>
</gene>
<accession>A0A1Y4SZA2</accession>
<dbReference type="InterPro" id="IPR007793">
    <property type="entry name" value="DivIVA_fam"/>
</dbReference>
<comment type="caution">
    <text evidence="2">The sequence shown here is derived from an EMBL/GenBank/DDBJ whole genome shotgun (WGS) entry which is preliminary data.</text>
</comment>
<dbReference type="Pfam" id="PF05103">
    <property type="entry name" value="DivIVA"/>
    <property type="match status" value="1"/>
</dbReference>
<evidence type="ECO:0000256" key="1">
    <source>
        <dbReference type="SAM" id="Coils"/>
    </source>
</evidence>
<evidence type="ECO:0000313" key="2">
    <source>
        <dbReference type="EMBL" id="OUQ35269.1"/>
    </source>
</evidence>
<reference evidence="2 3" key="1">
    <citation type="journal article" date="2018" name="BMC Genomics">
        <title>Whole genome sequencing and function prediction of 133 gut anaerobes isolated from chicken caecum in pure cultures.</title>
        <authorList>
            <person name="Medvecky M."/>
            <person name="Cejkova D."/>
            <person name="Polansky O."/>
            <person name="Karasova D."/>
            <person name="Kubasova T."/>
            <person name="Cizek A."/>
            <person name="Rychlik I."/>
        </authorList>
    </citation>
    <scope>NUCLEOTIDE SEQUENCE [LARGE SCALE GENOMIC DNA]</scope>
    <source>
        <strain evidence="2 3">An13</strain>
    </source>
</reference>
<dbReference type="AlphaFoldDB" id="A0A1Y4SZA2"/>
<feature type="coiled-coil region" evidence="1">
    <location>
        <begin position="13"/>
        <end position="90"/>
    </location>
</feature>
<name>A0A1Y4SZA2_9FIRM</name>
<dbReference type="Proteomes" id="UP000195305">
    <property type="component" value="Unassembled WGS sequence"/>
</dbReference>
<sequence>MEQFDKQFRGYNIVEVNDRIQELKQEIEKQKEVIQSMEEEMTDLKEQNTLLMKKISVHEKTNEEIARLALKEASELIEKAKRNANMILKESMEYVRGLSKDMDTFKQEAIDFRANVVKMSKEMLETIDKSEIFSLIKEEQENKYNDKDSL</sequence>
<evidence type="ECO:0008006" key="4">
    <source>
        <dbReference type="Google" id="ProtNLM"/>
    </source>
</evidence>
<organism evidence="2 3">
    <name type="scientific">Massilimicrobiota timonensis</name>
    <dbReference type="NCBI Taxonomy" id="1776392"/>
    <lineage>
        <taxon>Bacteria</taxon>
        <taxon>Bacillati</taxon>
        <taxon>Bacillota</taxon>
        <taxon>Erysipelotrichia</taxon>
        <taxon>Erysipelotrichales</taxon>
        <taxon>Erysipelotrichaceae</taxon>
        <taxon>Massilimicrobiota</taxon>
    </lineage>
</organism>
<evidence type="ECO:0000313" key="3">
    <source>
        <dbReference type="Proteomes" id="UP000195305"/>
    </source>
</evidence>
<keyword evidence="3" id="KW-1185">Reference proteome</keyword>